<reference evidence="1 2" key="1">
    <citation type="journal article" date="2021" name="Front. Genet.">
        <title>Chromosome-Level Genome Assembly Reveals Significant Gene Expansion in the Toll and IMD Signaling Pathways of Dendrolimus kikuchii.</title>
        <authorList>
            <person name="Zhou J."/>
            <person name="Wu P."/>
            <person name="Xiong Z."/>
            <person name="Liu N."/>
            <person name="Zhao N."/>
            <person name="Ji M."/>
            <person name="Qiu Y."/>
            <person name="Yang B."/>
        </authorList>
    </citation>
    <scope>NUCLEOTIDE SEQUENCE [LARGE SCALE GENOMIC DNA]</scope>
    <source>
        <strain evidence="1">Ann1</strain>
    </source>
</reference>
<keyword evidence="2" id="KW-1185">Reference proteome</keyword>
<dbReference type="EMBL" id="CM034414">
    <property type="protein sequence ID" value="KAJ0170368.1"/>
    <property type="molecule type" value="Genomic_DNA"/>
</dbReference>
<proteinExistence type="predicted"/>
<protein>
    <submittedName>
        <fullName evidence="1">Uncharacterized protein</fullName>
    </submittedName>
</protein>
<comment type="caution">
    <text evidence="1">The sequence shown here is derived from an EMBL/GenBank/DDBJ whole genome shotgun (WGS) entry which is preliminary data.</text>
</comment>
<evidence type="ECO:0000313" key="1">
    <source>
        <dbReference type="EMBL" id="KAJ0170368.1"/>
    </source>
</evidence>
<sequence length="287" mass="34916">MDFDNKLLKIFYQNRKFNLVYRFLFHLLNCVIFYIILAVGHIIIVNLTEQQIKEPIIYLTIYKYPHCLLTNWNVMFQTIFISLSLLYDVLEWLDKNDTNFGRKLKFIRDVLFCSWVLPLTLFISSMFWTIFWIDRELVFPTVYDEVVPWWFNHCVHTNIVVVIVVETLLQPRRYPTHFKLELIGNGFITFLYAVVYYTVYFVTNRWLYGVFGVMTWWQVCLFQILIWISCFIFYFIQFPINRLFHKESLEFENKEKIRTYQVADRNGKTNDWNLNFRNGKHVENSAL</sequence>
<evidence type="ECO:0000313" key="2">
    <source>
        <dbReference type="Proteomes" id="UP000824533"/>
    </source>
</evidence>
<name>A0ACC1CFR3_9NEOP</name>
<dbReference type="Proteomes" id="UP000824533">
    <property type="component" value="Linkage Group LG28"/>
</dbReference>
<organism evidence="1 2">
    <name type="scientific">Dendrolimus kikuchii</name>
    <dbReference type="NCBI Taxonomy" id="765133"/>
    <lineage>
        <taxon>Eukaryota</taxon>
        <taxon>Metazoa</taxon>
        <taxon>Ecdysozoa</taxon>
        <taxon>Arthropoda</taxon>
        <taxon>Hexapoda</taxon>
        <taxon>Insecta</taxon>
        <taxon>Pterygota</taxon>
        <taxon>Neoptera</taxon>
        <taxon>Endopterygota</taxon>
        <taxon>Lepidoptera</taxon>
        <taxon>Glossata</taxon>
        <taxon>Ditrysia</taxon>
        <taxon>Bombycoidea</taxon>
        <taxon>Lasiocampidae</taxon>
        <taxon>Dendrolimus</taxon>
    </lineage>
</organism>
<accession>A0ACC1CFR3</accession>
<gene>
    <name evidence="1" type="ORF">K1T71_014296</name>
</gene>